<feature type="domain" description="Aminotransferase-like plant mobile" evidence="1">
    <location>
        <begin position="159"/>
        <end position="319"/>
    </location>
</feature>
<dbReference type="PANTHER" id="PTHR46033:SF8">
    <property type="entry name" value="PROTEIN MAINTENANCE OF MERISTEMS-LIKE"/>
    <property type="match status" value="1"/>
</dbReference>
<protein>
    <recommendedName>
        <fullName evidence="1">Aminotransferase-like plant mobile domain-containing protein</fullName>
    </recommendedName>
</protein>
<name>A0A2K3N8V3_TRIPR</name>
<organism evidence="2 3">
    <name type="scientific">Trifolium pratense</name>
    <name type="common">Red clover</name>
    <dbReference type="NCBI Taxonomy" id="57577"/>
    <lineage>
        <taxon>Eukaryota</taxon>
        <taxon>Viridiplantae</taxon>
        <taxon>Streptophyta</taxon>
        <taxon>Embryophyta</taxon>
        <taxon>Tracheophyta</taxon>
        <taxon>Spermatophyta</taxon>
        <taxon>Magnoliopsida</taxon>
        <taxon>eudicotyledons</taxon>
        <taxon>Gunneridae</taxon>
        <taxon>Pentapetalae</taxon>
        <taxon>rosids</taxon>
        <taxon>fabids</taxon>
        <taxon>Fabales</taxon>
        <taxon>Fabaceae</taxon>
        <taxon>Papilionoideae</taxon>
        <taxon>50 kb inversion clade</taxon>
        <taxon>NPAAA clade</taxon>
        <taxon>Hologalegina</taxon>
        <taxon>IRL clade</taxon>
        <taxon>Trifolieae</taxon>
        <taxon>Trifolium</taxon>
    </lineage>
</organism>
<feature type="domain" description="Aminotransferase-like plant mobile" evidence="1">
    <location>
        <begin position="5"/>
        <end position="154"/>
    </location>
</feature>
<proteinExistence type="predicted"/>
<evidence type="ECO:0000313" key="2">
    <source>
        <dbReference type="EMBL" id="PNX99483.1"/>
    </source>
</evidence>
<sequence length="364" mass="42365">GYSYLDAGLLSTFVERWHGETGTFHMPSGEMTITLDDVSCLLHIPVDGSMLHHILPTGKDEGVRWMVEMLGSTEREALDEVKKTKGAHCRFVYLRRLIERHIKTTKQAENDKDEENFEKYQEYIVRAYMMLLVGTTIFSNKAKNYVDLKFLPYFPSCKYVAGYMTMLQAWVYDHFQNIGTLSSKYSQELPRCCKYLPPKGQSDQGAMRIMMDRLLPHDIIWMPYDDHRSVRPFETCSIYSGWIRCGPAKVPYLSERVLRQFGHVQEIPRHPNTRLDHLATLDQISDHWTLLVGHILTPELLGREVAYASEASRDYMEWYVRHSHPHIIRIPNEAYLSGGAFQSMEVHRLRGVLSVVRDKNYKVR</sequence>
<evidence type="ECO:0000259" key="1">
    <source>
        <dbReference type="Pfam" id="PF10536"/>
    </source>
</evidence>
<dbReference type="GO" id="GO:0010073">
    <property type="term" value="P:meristem maintenance"/>
    <property type="evidence" value="ECO:0007669"/>
    <property type="project" value="InterPro"/>
</dbReference>
<dbReference type="Pfam" id="PF10536">
    <property type="entry name" value="PMD"/>
    <property type="match status" value="2"/>
</dbReference>
<dbReference type="PANTHER" id="PTHR46033">
    <property type="entry name" value="PROTEIN MAIN-LIKE 2"/>
    <property type="match status" value="1"/>
</dbReference>
<gene>
    <name evidence="2" type="ORF">L195_g022749</name>
</gene>
<dbReference type="Proteomes" id="UP000236291">
    <property type="component" value="Unassembled WGS sequence"/>
</dbReference>
<dbReference type="InterPro" id="IPR019557">
    <property type="entry name" value="AminoTfrase-like_pln_mobile"/>
</dbReference>
<dbReference type="ExpressionAtlas" id="A0A2K3N8V3">
    <property type="expression patterns" value="baseline"/>
</dbReference>
<comment type="caution">
    <text evidence="2">The sequence shown here is derived from an EMBL/GenBank/DDBJ whole genome shotgun (WGS) entry which is preliminary data.</text>
</comment>
<accession>A0A2K3N8V3</accession>
<evidence type="ECO:0000313" key="3">
    <source>
        <dbReference type="Proteomes" id="UP000236291"/>
    </source>
</evidence>
<reference evidence="2 3" key="2">
    <citation type="journal article" date="2017" name="Front. Plant Sci.">
        <title>Gene Classification and Mining of Molecular Markers Useful in Red Clover (Trifolium pratense) Breeding.</title>
        <authorList>
            <person name="Istvanek J."/>
            <person name="Dluhosova J."/>
            <person name="Dluhos P."/>
            <person name="Patkova L."/>
            <person name="Nedelnik J."/>
            <person name="Repkova J."/>
        </authorList>
    </citation>
    <scope>NUCLEOTIDE SEQUENCE [LARGE SCALE GENOMIC DNA]</scope>
    <source>
        <strain evidence="3">cv. Tatra</strain>
        <tissue evidence="2">Young leaves</tissue>
    </source>
</reference>
<feature type="non-terminal residue" evidence="2">
    <location>
        <position position="1"/>
    </location>
</feature>
<dbReference type="InterPro" id="IPR044824">
    <property type="entry name" value="MAIN-like"/>
</dbReference>
<dbReference type="AlphaFoldDB" id="A0A2K3N8V3"/>
<dbReference type="EMBL" id="ASHM01017807">
    <property type="protein sequence ID" value="PNX99483.1"/>
    <property type="molecule type" value="Genomic_DNA"/>
</dbReference>
<dbReference type="STRING" id="57577.A0A2K3N8V3"/>
<reference evidence="2 3" key="1">
    <citation type="journal article" date="2014" name="Am. J. Bot.">
        <title>Genome assembly and annotation for red clover (Trifolium pratense; Fabaceae).</title>
        <authorList>
            <person name="Istvanek J."/>
            <person name="Jaros M."/>
            <person name="Krenek A."/>
            <person name="Repkova J."/>
        </authorList>
    </citation>
    <scope>NUCLEOTIDE SEQUENCE [LARGE SCALE GENOMIC DNA]</scope>
    <source>
        <strain evidence="3">cv. Tatra</strain>
        <tissue evidence="2">Young leaves</tissue>
    </source>
</reference>